<dbReference type="EMBL" id="CP000667">
    <property type="protein sequence ID" value="ABP54812.1"/>
    <property type="molecule type" value="Genomic_DNA"/>
</dbReference>
<dbReference type="InterPro" id="IPR000182">
    <property type="entry name" value="GNAT_dom"/>
</dbReference>
<dbReference type="eggNOG" id="COG4552">
    <property type="taxonomic scope" value="Bacteria"/>
</dbReference>
<sequence length="394" mass="42103">MEIRELHADDMPAAWELGRLAFGLSSPTPQSPVAVPGITRYGAFDPSGRLVGRATDLHHEQWWAGRPVTAADIASVAVLPEARGRGVARSLLGAVLRGARERGAAISALFPTVAAPYRSCGWETGGTLRTVDLATMALPRHRPSPHLSVSPGTAADLPAVAELYERVARHRCGLLTRRGPLFDDTGEMAALPPGVDGLTLVHDGDQLVGYASWERGQGYDATAVLSVFDLFAVTAEAARELVGVLAGWQSVTPTLRLCLLGHDAVRAQLPLEIAREHQQQMWMHRPVDVVRAVQSRGWPPHVRGQVVFALDDVLAPWNTGSWRLEVADGSASLQRTDSEPTLRLAVQGFGLLYLGATTAQAVAEAGLLRCVPGADLGALDLLGAGQQAELLDYF</sequence>
<dbReference type="GO" id="GO:0030649">
    <property type="term" value="P:aminoglycoside antibiotic catabolic process"/>
    <property type="evidence" value="ECO:0007669"/>
    <property type="project" value="TreeGrafter"/>
</dbReference>
<evidence type="ECO:0000313" key="3">
    <source>
        <dbReference type="Proteomes" id="UP000000235"/>
    </source>
</evidence>
<accession>A4X7G2</accession>
<dbReference type="InterPro" id="IPR025559">
    <property type="entry name" value="Eis_dom"/>
</dbReference>
<protein>
    <submittedName>
        <fullName evidence="2">GCN5-related N-acetyltransferase</fullName>
    </submittedName>
</protein>
<dbReference type="InterPro" id="IPR036527">
    <property type="entry name" value="SCP2_sterol-bd_dom_sf"/>
</dbReference>
<keyword evidence="3" id="KW-1185">Reference proteome</keyword>
<gene>
    <name evidence="2" type="ordered locus">Strop_2364</name>
</gene>
<dbReference type="InterPro" id="IPR016181">
    <property type="entry name" value="Acyl_CoA_acyltransferase"/>
</dbReference>
<dbReference type="STRING" id="369723.Strop_2364"/>
<dbReference type="PROSITE" id="PS51186">
    <property type="entry name" value="GNAT"/>
    <property type="match status" value="1"/>
</dbReference>
<dbReference type="InterPro" id="IPR051554">
    <property type="entry name" value="Acetyltransferase_Eis"/>
</dbReference>
<dbReference type="Pfam" id="PF13527">
    <property type="entry name" value="Acetyltransf_9"/>
    <property type="match status" value="1"/>
</dbReference>
<dbReference type="Proteomes" id="UP000000235">
    <property type="component" value="Chromosome"/>
</dbReference>
<dbReference type="PATRIC" id="fig|369723.5.peg.2429"/>
<dbReference type="KEGG" id="stp:Strop_2364"/>
<name>A4X7G2_SALTO</name>
<dbReference type="GO" id="GO:0034069">
    <property type="term" value="F:aminoglycoside N-acetyltransferase activity"/>
    <property type="evidence" value="ECO:0007669"/>
    <property type="project" value="TreeGrafter"/>
</dbReference>
<dbReference type="Pfam" id="PF13530">
    <property type="entry name" value="SCP2_2"/>
    <property type="match status" value="1"/>
</dbReference>
<organism evidence="2 3">
    <name type="scientific">Salinispora tropica (strain ATCC BAA-916 / DSM 44818 / JCM 13857 / NBRC 105044 / CNB-440)</name>
    <dbReference type="NCBI Taxonomy" id="369723"/>
    <lineage>
        <taxon>Bacteria</taxon>
        <taxon>Bacillati</taxon>
        <taxon>Actinomycetota</taxon>
        <taxon>Actinomycetes</taxon>
        <taxon>Micromonosporales</taxon>
        <taxon>Micromonosporaceae</taxon>
        <taxon>Salinispora</taxon>
    </lineage>
</organism>
<dbReference type="PANTHER" id="PTHR37817">
    <property type="entry name" value="N-ACETYLTRANSFERASE EIS"/>
    <property type="match status" value="1"/>
</dbReference>
<dbReference type="SUPFAM" id="SSF55729">
    <property type="entry name" value="Acyl-CoA N-acyltransferases (Nat)"/>
    <property type="match status" value="1"/>
</dbReference>
<dbReference type="PANTHER" id="PTHR37817:SF1">
    <property type="entry name" value="N-ACETYLTRANSFERASE EIS"/>
    <property type="match status" value="1"/>
</dbReference>
<dbReference type="CDD" id="cd04301">
    <property type="entry name" value="NAT_SF"/>
    <property type="match status" value="1"/>
</dbReference>
<dbReference type="RefSeq" id="WP_012013593.1">
    <property type="nucleotide sequence ID" value="NC_009380.1"/>
</dbReference>
<dbReference type="Gene3D" id="3.30.1050.10">
    <property type="entry name" value="SCP2 sterol-binding domain"/>
    <property type="match status" value="1"/>
</dbReference>
<evidence type="ECO:0000313" key="2">
    <source>
        <dbReference type="EMBL" id="ABP54812.1"/>
    </source>
</evidence>
<keyword evidence="2" id="KW-0808">Transferase</keyword>
<evidence type="ECO:0000259" key="1">
    <source>
        <dbReference type="PROSITE" id="PS51186"/>
    </source>
</evidence>
<reference evidence="3" key="1">
    <citation type="journal article" date="2007" name="Proc. Natl. Acad. Sci. U.S.A.">
        <title>Genome sequencing reveals complex secondary metabolome in the marine actinomycete Salinispora tropica.</title>
        <authorList>
            <person name="Udwary D.W."/>
            <person name="Zeigler L."/>
            <person name="Asolkar R.N."/>
            <person name="Singan V."/>
            <person name="Lapidus A."/>
            <person name="Fenical W."/>
            <person name="Jensen P.R."/>
            <person name="Moore B.S."/>
        </authorList>
    </citation>
    <scope>NUCLEOTIDE SEQUENCE [LARGE SCALE GENOMIC DNA]</scope>
    <source>
        <strain evidence="3">ATCC BAA-916 / DSM 44818 / CNB-440</strain>
    </source>
</reference>
<proteinExistence type="predicted"/>
<dbReference type="Gene3D" id="3.40.630.30">
    <property type="match status" value="2"/>
</dbReference>
<dbReference type="SUPFAM" id="SSF55718">
    <property type="entry name" value="SCP-like"/>
    <property type="match status" value="1"/>
</dbReference>
<feature type="domain" description="N-acetyltransferase" evidence="1">
    <location>
        <begin position="1"/>
        <end position="141"/>
    </location>
</feature>
<dbReference type="HOGENOM" id="CLU_050659_4_0_11"/>
<dbReference type="AlphaFoldDB" id="A4X7G2"/>